<organism evidence="5 6">
    <name type="scientific">Arthrobacter sedimenti</name>
    <dbReference type="NCBI Taxonomy" id="2694931"/>
    <lineage>
        <taxon>Bacteria</taxon>
        <taxon>Bacillati</taxon>
        <taxon>Actinomycetota</taxon>
        <taxon>Actinomycetes</taxon>
        <taxon>Micrococcales</taxon>
        <taxon>Micrococcaceae</taxon>
        <taxon>Arthrobacter</taxon>
    </lineage>
</organism>
<dbReference type="InterPro" id="IPR011990">
    <property type="entry name" value="TPR-like_helical_dom_sf"/>
</dbReference>
<accession>A0ABV8WQZ3</accession>
<evidence type="ECO:0000256" key="2">
    <source>
        <dbReference type="ARBA" id="ARBA00022803"/>
    </source>
</evidence>
<dbReference type="RefSeq" id="WP_376978595.1">
    <property type="nucleotide sequence ID" value="NZ_JBHSDQ010000006.1"/>
</dbReference>
<dbReference type="Proteomes" id="UP001595778">
    <property type="component" value="Unassembled WGS sequence"/>
</dbReference>
<protein>
    <submittedName>
        <fullName evidence="5">DUF5107 domain-containing protein</fullName>
    </submittedName>
</protein>
<dbReference type="PANTHER" id="PTHR45586">
    <property type="entry name" value="TPR REPEAT-CONTAINING PROTEIN PA4667"/>
    <property type="match status" value="1"/>
</dbReference>
<keyword evidence="1" id="KW-0677">Repeat</keyword>
<reference evidence="6" key="1">
    <citation type="journal article" date="2019" name="Int. J. Syst. Evol. Microbiol.">
        <title>The Global Catalogue of Microorganisms (GCM) 10K type strain sequencing project: providing services to taxonomists for standard genome sequencing and annotation.</title>
        <authorList>
            <consortium name="The Broad Institute Genomics Platform"/>
            <consortium name="The Broad Institute Genome Sequencing Center for Infectious Disease"/>
            <person name="Wu L."/>
            <person name="Ma J."/>
        </authorList>
    </citation>
    <scope>NUCLEOTIDE SEQUENCE [LARGE SCALE GENOMIC DNA]</scope>
    <source>
        <strain evidence="6">PJ61</strain>
    </source>
</reference>
<evidence type="ECO:0000259" key="4">
    <source>
        <dbReference type="Pfam" id="PF17128"/>
    </source>
</evidence>
<dbReference type="InterPro" id="IPR033396">
    <property type="entry name" value="DUF5107"/>
</dbReference>
<feature type="domain" description="DUF5107" evidence="4">
    <location>
        <begin position="64"/>
        <end position="378"/>
    </location>
</feature>
<evidence type="ECO:0000313" key="5">
    <source>
        <dbReference type="EMBL" id="MFC4397421.1"/>
    </source>
</evidence>
<dbReference type="InterPro" id="IPR051012">
    <property type="entry name" value="CellSynth/LPSAsmb/PSIAsmb"/>
</dbReference>
<keyword evidence="6" id="KW-1185">Reference proteome</keyword>
<evidence type="ECO:0000256" key="3">
    <source>
        <dbReference type="SAM" id="MobiDB-lite"/>
    </source>
</evidence>
<feature type="region of interest" description="Disordered" evidence="3">
    <location>
        <begin position="471"/>
        <end position="494"/>
    </location>
</feature>
<gene>
    <name evidence="5" type="ORF">ACFO0G_15065</name>
</gene>
<dbReference type="PANTHER" id="PTHR45586:SF1">
    <property type="entry name" value="LIPOPOLYSACCHARIDE ASSEMBLY PROTEIN B"/>
    <property type="match status" value="1"/>
</dbReference>
<dbReference type="Gene3D" id="1.25.40.10">
    <property type="entry name" value="Tetratricopeptide repeat domain"/>
    <property type="match status" value="2"/>
</dbReference>
<dbReference type="EMBL" id="JBHSDQ010000006">
    <property type="protein sequence ID" value="MFC4397421.1"/>
    <property type="molecule type" value="Genomic_DNA"/>
</dbReference>
<dbReference type="Pfam" id="PF14559">
    <property type="entry name" value="TPR_19"/>
    <property type="match status" value="1"/>
</dbReference>
<proteinExistence type="predicted"/>
<dbReference type="SUPFAM" id="SSF48452">
    <property type="entry name" value="TPR-like"/>
    <property type="match status" value="2"/>
</dbReference>
<keyword evidence="2" id="KW-0802">TPR repeat</keyword>
<dbReference type="Pfam" id="PF17128">
    <property type="entry name" value="DUF5107"/>
    <property type="match status" value="1"/>
</dbReference>
<name>A0ABV8WQZ3_9MICC</name>
<evidence type="ECO:0000313" key="6">
    <source>
        <dbReference type="Proteomes" id="UP001595778"/>
    </source>
</evidence>
<comment type="caution">
    <text evidence="5">The sequence shown here is derived from an EMBL/GenBank/DDBJ whole genome shotgun (WGS) entry which is preliminary data.</text>
</comment>
<sequence length="1105" mass="120600">MTSEPKDPSRIVLPETPADQRDILAAGGVACWSEPVWIDTYAPGKPDKYPLFLDRRVYQGSSGKVYPMPFIDSIESVKQPRLWQAIHLENEYVRLMLLPEIGGRIHVGYDKTAGYDFFYRNNVIKPGLVGLAGPWISGGVEFNWPQHHRPATFLPVESAVERSGTGDVTVWHTDLDPLQRMRGTHGVRLRPGSSLIEVDGRLHNRTDEPQTFLWWANVAARSHENYQSFFPTDVRFVADHARRAITSFPRADRPYYGVDYPAVAAGGGRPGADRLDFYANIPVPTSYMVTDTADSFFGGYDHDAQAGFVHWADRTIAPGKKQWTWGNGPVGRAWDGHLTDDDGPYVELMAGVFTDNQPDFSYLAPGETRTFSQYWYPIRQMGPAHQANLDAAVALSLDEPGRAVTVGVTGTSRRKNAAIVLKHRGGTVRAWNVLLSPADPFTGTVELHLPAKAEDLTLQVLDSGRELISWTPRQPVDNAPGPRVATEPAQPRDMESQDELFVTATHLAQNRHPSRSAVQYLEEMLRRDPQDSRACIALGAAKYREGRYGRARELLENAVARLSRRNLNPPSGEAHYRLGLVLERLGLTAEAGERFGKAAWDRAWAHPARLALARLALRSKDPALALQHADAAQSLESTSPEARHLRYLALEWLGDSDQSDKLLQDILASDPLDPAALALAGTLDAVDPKTALTVACWLARAGQWQRALELTETEAASEAYPAFGNPGPLRHYLRAGWLEELLEPAAAAAERAKARRADTTYAFPYGLDDYDALLRALEADPRDHVAHGLLGCWLLDAGRTMDALTHLEKSLTHGSDNPVVWRNAALAVVNTGGDPAAADDYIARALELSPGDARLVFERAMLAGLRSLPAEQRIADIEQAGPAALARDDLAVLYANLLTDVGRPLDALALLASRTFQPFEGGEGLALAAYDRAAVQQARTLMEQEPTAAVALLREGAEAPANLGEGRHPANSMAERLVALGDALERAGDGVAAREAWAAARGRGNALAVDSKPVGPADYWRGVACMRLGDRREADRIWGSLEDGAADLEAAPAAPDYFATSLPELLLFDTDSAESRGAAAASLRQLASHGRLLGRRLQTKEEVSL</sequence>
<evidence type="ECO:0000256" key="1">
    <source>
        <dbReference type="ARBA" id="ARBA00022737"/>
    </source>
</evidence>